<sequence length="110" mass="12958">MRVHLIKKNTLERFAQLHPRSRTSLNDWIEKLKFADWEEPGDMKYTYNTADLLGKGSSRVVFDIGGNNYRMICKYVFGARQAHLFVCWMGTHAEYDKICKQGEQYTVNLY</sequence>
<proteinExistence type="predicted"/>
<dbReference type="GO" id="GO:0004519">
    <property type="term" value="F:endonuclease activity"/>
    <property type="evidence" value="ECO:0007669"/>
    <property type="project" value="InterPro"/>
</dbReference>
<name>A0A2U2PMH2_9SPHI</name>
<reference evidence="1 2" key="1">
    <citation type="submission" date="2018-04" db="EMBL/GenBank/DDBJ databases">
        <title>Pedobacter chongqingensis sp. nov., isolated from a rottenly hemp rope.</title>
        <authorList>
            <person name="Cai Y."/>
        </authorList>
    </citation>
    <scope>NUCLEOTIDE SEQUENCE [LARGE SCALE GENOMIC DNA]</scope>
    <source>
        <strain evidence="1 2">FJ4-8</strain>
    </source>
</reference>
<dbReference type="GO" id="GO:0003723">
    <property type="term" value="F:RNA binding"/>
    <property type="evidence" value="ECO:0007669"/>
    <property type="project" value="InterPro"/>
</dbReference>
<comment type="caution">
    <text evidence="1">The sequence shown here is derived from an EMBL/GenBank/DDBJ whole genome shotgun (WGS) entry which is preliminary data.</text>
</comment>
<dbReference type="EMBL" id="QEAS01000001">
    <property type="protein sequence ID" value="PWG82601.1"/>
    <property type="molecule type" value="Genomic_DNA"/>
</dbReference>
<keyword evidence="2" id="KW-1185">Reference proteome</keyword>
<dbReference type="GO" id="GO:0110001">
    <property type="term" value="C:toxin-antitoxin complex"/>
    <property type="evidence" value="ECO:0007669"/>
    <property type="project" value="InterPro"/>
</dbReference>
<dbReference type="Proteomes" id="UP000245647">
    <property type="component" value="Unassembled WGS sequence"/>
</dbReference>
<dbReference type="OrthoDB" id="9799912at2"/>
<dbReference type="AlphaFoldDB" id="A0A2U2PMH2"/>
<dbReference type="RefSeq" id="WP_109414020.1">
    <property type="nucleotide sequence ID" value="NZ_QEAS01000001.1"/>
</dbReference>
<organism evidence="1 2">
    <name type="scientific">Pararcticibacter amylolyticus</name>
    <dbReference type="NCBI Taxonomy" id="2173175"/>
    <lineage>
        <taxon>Bacteria</taxon>
        <taxon>Pseudomonadati</taxon>
        <taxon>Bacteroidota</taxon>
        <taxon>Sphingobacteriia</taxon>
        <taxon>Sphingobacteriales</taxon>
        <taxon>Sphingobacteriaceae</taxon>
        <taxon>Pararcticibacter</taxon>
    </lineage>
</organism>
<evidence type="ECO:0000313" key="1">
    <source>
        <dbReference type="EMBL" id="PWG82601.1"/>
    </source>
</evidence>
<gene>
    <name evidence="1" type="ORF">DDR33_01700</name>
</gene>
<protein>
    <submittedName>
        <fullName evidence="1">Type II toxin-antitoxin system HigB family toxin</fullName>
    </submittedName>
</protein>
<evidence type="ECO:0000313" key="2">
    <source>
        <dbReference type="Proteomes" id="UP000245647"/>
    </source>
</evidence>
<dbReference type="Pfam" id="PF09907">
    <property type="entry name" value="HigB_toxin"/>
    <property type="match status" value="1"/>
</dbReference>
<dbReference type="InterPro" id="IPR018669">
    <property type="entry name" value="Toxin_HigB"/>
</dbReference>
<accession>A0A2U2PMH2</accession>